<name>A0A0G0LN15_9BACT</name>
<proteinExistence type="predicted"/>
<dbReference type="PANTHER" id="PTHR42967:SF1">
    <property type="entry name" value="MBL FOLD METALLO-HYDROLASE"/>
    <property type="match status" value="1"/>
</dbReference>
<organism evidence="1 2">
    <name type="scientific">Candidatus Woesebacteria bacterium GW2011_GWB1_39_10</name>
    <dbReference type="NCBI Taxonomy" id="1618572"/>
    <lineage>
        <taxon>Bacteria</taxon>
        <taxon>Candidatus Woeseibacteriota</taxon>
    </lineage>
</organism>
<gene>
    <name evidence="1" type="ORF">UT17_C0002G0120</name>
</gene>
<dbReference type="EMBL" id="LBVU01000002">
    <property type="protein sequence ID" value="KKQ92457.1"/>
    <property type="molecule type" value="Genomic_DNA"/>
</dbReference>
<dbReference type="SUPFAM" id="SSF56281">
    <property type="entry name" value="Metallo-hydrolase/oxidoreductase"/>
    <property type="match status" value="1"/>
</dbReference>
<dbReference type="AlphaFoldDB" id="A0A0G0LN15"/>
<reference evidence="1 2" key="1">
    <citation type="journal article" date="2015" name="Nature">
        <title>rRNA introns, odd ribosomes, and small enigmatic genomes across a large radiation of phyla.</title>
        <authorList>
            <person name="Brown C.T."/>
            <person name="Hug L.A."/>
            <person name="Thomas B.C."/>
            <person name="Sharon I."/>
            <person name="Castelle C.J."/>
            <person name="Singh A."/>
            <person name="Wilkins M.J."/>
            <person name="Williams K.H."/>
            <person name="Banfield J.F."/>
        </authorList>
    </citation>
    <scope>NUCLEOTIDE SEQUENCE [LARGE SCALE GENOMIC DNA]</scope>
</reference>
<dbReference type="Gene3D" id="3.60.15.10">
    <property type="entry name" value="Ribonuclease Z/Hydroxyacylglutathione hydrolase-like"/>
    <property type="match status" value="1"/>
</dbReference>
<keyword evidence="1" id="KW-0378">Hydrolase</keyword>
<dbReference type="GO" id="GO:0016787">
    <property type="term" value="F:hydrolase activity"/>
    <property type="evidence" value="ECO:0007669"/>
    <property type="project" value="UniProtKB-KW"/>
</dbReference>
<dbReference type="InterPro" id="IPR036866">
    <property type="entry name" value="RibonucZ/Hydroxyglut_hydro"/>
</dbReference>
<comment type="caution">
    <text evidence="1">The sequence shown here is derived from an EMBL/GenBank/DDBJ whole genome shotgun (WGS) entry which is preliminary data.</text>
</comment>
<sequence length="218" mass="23926">MDITYLGHSSFRIKTKTATVITDPFDPKMVGLKYLGTEGDIVTISHDHGDHNAANLVTGAKKVVAGPGEYEIQGVSIVGYPSFHDAKNGEDRGKNTVYIYEAERLRLVHLGDLGHALSEDLINEMGDVDVLMIPVGGEFTIGPKEASEIVNKIEPFFVIPMHYQTGGLNPSSFAKPLSVEDFLKESGLPTENSPKFTIKKEDILDDQNTKIIVLEKKQ</sequence>
<evidence type="ECO:0000313" key="1">
    <source>
        <dbReference type="EMBL" id="KKQ92457.1"/>
    </source>
</evidence>
<evidence type="ECO:0000313" key="2">
    <source>
        <dbReference type="Proteomes" id="UP000034774"/>
    </source>
</evidence>
<dbReference type="Proteomes" id="UP000034774">
    <property type="component" value="Unassembled WGS sequence"/>
</dbReference>
<dbReference type="PANTHER" id="PTHR42967">
    <property type="entry name" value="METAL DEPENDENT HYDROLASE"/>
    <property type="match status" value="1"/>
</dbReference>
<dbReference type="STRING" id="1618572.UT17_C0002G0120"/>
<protein>
    <submittedName>
        <fullName evidence="1">Zn-dependent hydrolase of the beta-lactamase fold-like protein</fullName>
    </submittedName>
</protein>
<dbReference type="Pfam" id="PF13483">
    <property type="entry name" value="Lactamase_B_3"/>
    <property type="match status" value="1"/>
</dbReference>
<accession>A0A0G0LN15</accession>